<feature type="transmembrane region" description="Helical" evidence="2">
    <location>
        <begin position="7"/>
        <end position="28"/>
    </location>
</feature>
<comment type="caution">
    <text evidence="3">The sequence shown here is derived from an EMBL/GenBank/DDBJ whole genome shotgun (WGS) entry which is preliminary data.</text>
</comment>
<protein>
    <recommendedName>
        <fullName evidence="5">Pentapeptide repeat-containing protein</fullName>
    </recommendedName>
</protein>
<dbReference type="Pfam" id="PF00805">
    <property type="entry name" value="Pentapeptide"/>
    <property type="match status" value="2"/>
</dbReference>
<gene>
    <name evidence="3" type="ORF">GCM10009716_26540</name>
</gene>
<keyword evidence="2" id="KW-1133">Transmembrane helix</keyword>
<keyword evidence="4" id="KW-1185">Reference proteome</keyword>
<keyword evidence="2" id="KW-0812">Transmembrane</keyword>
<dbReference type="InterPro" id="IPR001646">
    <property type="entry name" value="5peptide_repeat"/>
</dbReference>
<dbReference type="Proteomes" id="UP001501303">
    <property type="component" value="Unassembled WGS sequence"/>
</dbReference>
<keyword evidence="1" id="KW-0677">Repeat</keyword>
<name>A0ABP5AMB9_9ACTN</name>
<evidence type="ECO:0000313" key="4">
    <source>
        <dbReference type="Proteomes" id="UP001501303"/>
    </source>
</evidence>
<evidence type="ECO:0000256" key="2">
    <source>
        <dbReference type="SAM" id="Phobius"/>
    </source>
</evidence>
<reference evidence="4" key="1">
    <citation type="journal article" date="2019" name="Int. J. Syst. Evol. Microbiol.">
        <title>The Global Catalogue of Microorganisms (GCM) 10K type strain sequencing project: providing services to taxonomists for standard genome sequencing and annotation.</title>
        <authorList>
            <consortium name="The Broad Institute Genomics Platform"/>
            <consortium name="The Broad Institute Genome Sequencing Center for Infectious Disease"/>
            <person name="Wu L."/>
            <person name="Ma J."/>
        </authorList>
    </citation>
    <scope>NUCLEOTIDE SEQUENCE [LARGE SCALE GENOMIC DNA]</scope>
    <source>
        <strain evidence="4">JCM 13581</strain>
    </source>
</reference>
<dbReference type="RefSeq" id="WP_344261833.1">
    <property type="nucleotide sequence ID" value="NZ_BAAAMJ010000027.1"/>
</dbReference>
<dbReference type="PANTHER" id="PTHR47485">
    <property type="entry name" value="THYLAKOID LUMENAL 17.4 KDA PROTEIN, CHLOROPLASTIC"/>
    <property type="match status" value="1"/>
</dbReference>
<feature type="transmembrane region" description="Helical" evidence="2">
    <location>
        <begin position="48"/>
        <end position="68"/>
    </location>
</feature>
<dbReference type="EMBL" id="BAAAMJ010000027">
    <property type="protein sequence ID" value="GAA1915942.1"/>
    <property type="molecule type" value="Genomic_DNA"/>
</dbReference>
<accession>A0ABP5AMB9</accession>
<keyword evidence="2" id="KW-0472">Membrane</keyword>
<evidence type="ECO:0008006" key="5">
    <source>
        <dbReference type="Google" id="ProtNLM"/>
    </source>
</evidence>
<sequence length="355" mass="38790">MKRISGWIAAVIGIALFFLLLWQGPWWFDGARLQNDDLEPADAMVVTGFRTMLIATGAGVIAGLGLHYTHRNHQHTLKLFDHTRDKDREQADLTREGQVTERYVEAIKLLASDNMTERLGGIYSLERIMRDSEKDHATVVAVLAAFVRQHAPWTEPPPERTSPEEDVQAVLNVLGGRPERPEGFCVDLRATDLRGADLRGGQLEGANLAGTHLENADLTQAQLRYADLSEAALRGADLTEAQLRYADLTQADLGNATLTEANLGYAGLAQACLENAILIEAHLENAILSRADLTGADLTQARLDNTILASVDLTRNTSLTVAQLACALLHTTTALPPDLADDPVIRARIGERDPR</sequence>
<evidence type="ECO:0000256" key="1">
    <source>
        <dbReference type="ARBA" id="ARBA00022737"/>
    </source>
</evidence>
<proteinExistence type="predicted"/>
<evidence type="ECO:0000313" key="3">
    <source>
        <dbReference type="EMBL" id="GAA1915942.1"/>
    </source>
</evidence>
<dbReference type="PANTHER" id="PTHR47485:SF1">
    <property type="entry name" value="THYLAKOID LUMENAL 17.4 KDA PROTEIN, CHLOROPLASTIC"/>
    <property type="match status" value="1"/>
</dbReference>
<dbReference type="SUPFAM" id="SSF141571">
    <property type="entry name" value="Pentapeptide repeat-like"/>
    <property type="match status" value="1"/>
</dbReference>
<organism evidence="3 4">
    <name type="scientific">Streptomyces sodiiphilus</name>
    <dbReference type="NCBI Taxonomy" id="226217"/>
    <lineage>
        <taxon>Bacteria</taxon>
        <taxon>Bacillati</taxon>
        <taxon>Actinomycetota</taxon>
        <taxon>Actinomycetes</taxon>
        <taxon>Kitasatosporales</taxon>
        <taxon>Streptomycetaceae</taxon>
        <taxon>Streptomyces</taxon>
    </lineage>
</organism>
<dbReference type="Gene3D" id="2.160.20.80">
    <property type="entry name" value="E3 ubiquitin-protein ligase SopA"/>
    <property type="match status" value="1"/>
</dbReference>